<dbReference type="PROSITE" id="PS50404">
    <property type="entry name" value="GST_NTER"/>
    <property type="match status" value="1"/>
</dbReference>
<dbReference type="Gene3D" id="3.40.30.10">
    <property type="entry name" value="Glutaredoxin"/>
    <property type="match status" value="1"/>
</dbReference>
<accession>A0A150NZ64</accession>
<dbReference type="InterPro" id="IPR036249">
    <property type="entry name" value="Thioredoxin-like_sf"/>
</dbReference>
<evidence type="ECO:0000313" key="3">
    <source>
        <dbReference type="Proteomes" id="UP000075420"/>
    </source>
</evidence>
<reference evidence="2 3" key="1">
    <citation type="submission" date="2014-02" db="EMBL/GenBank/DDBJ databases">
        <title>The small core and large imbalanced accessory genome model reveals a collaborative survival strategy of Sorangium cellulosum strains in nature.</title>
        <authorList>
            <person name="Han K."/>
            <person name="Peng R."/>
            <person name="Blom J."/>
            <person name="Li Y.-Z."/>
        </authorList>
    </citation>
    <scope>NUCLEOTIDE SEQUENCE [LARGE SCALE GENOMIC DNA]</scope>
    <source>
        <strain evidence="2 3">So0157-25</strain>
    </source>
</reference>
<protein>
    <recommendedName>
        <fullName evidence="1">GST N-terminal domain-containing protein</fullName>
    </recommendedName>
</protein>
<sequence length="214" mass="23588">MAMVTIYGCKGCGSTLVEAVCELLGEEYERIEVAPWESGPAVESLRALNPLLQVPTVVLEDGTVMTESVAIVLWLLERHPDTDLAPPPGDPRRAAFLRQLVFFPAAIYPMYTVGDFPDRWVKDKAAQRELKEATVQRVLSCWRAIEAGFGQGPFFLGERMTVLDVYAAVLTRWRPGSTLPCSRAGALVGIASARWRRAPSPRPSAPRPIRASPR</sequence>
<dbReference type="CDD" id="cd03057">
    <property type="entry name" value="GST_N_Beta"/>
    <property type="match status" value="1"/>
</dbReference>
<dbReference type="SUPFAM" id="SSF52833">
    <property type="entry name" value="Thioredoxin-like"/>
    <property type="match status" value="1"/>
</dbReference>
<dbReference type="InterPro" id="IPR036282">
    <property type="entry name" value="Glutathione-S-Trfase_C_sf"/>
</dbReference>
<organism evidence="2 3">
    <name type="scientific">Sorangium cellulosum</name>
    <name type="common">Polyangium cellulosum</name>
    <dbReference type="NCBI Taxonomy" id="56"/>
    <lineage>
        <taxon>Bacteria</taxon>
        <taxon>Pseudomonadati</taxon>
        <taxon>Myxococcota</taxon>
        <taxon>Polyangia</taxon>
        <taxon>Polyangiales</taxon>
        <taxon>Polyangiaceae</taxon>
        <taxon>Sorangium</taxon>
    </lineage>
</organism>
<dbReference type="PANTHER" id="PTHR44051:SF8">
    <property type="entry name" value="GLUTATHIONE S-TRANSFERASE GSTA"/>
    <property type="match status" value="1"/>
</dbReference>
<dbReference type="AlphaFoldDB" id="A0A150NZ64"/>
<evidence type="ECO:0000259" key="1">
    <source>
        <dbReference type="PROSITE" id="PS50404"/>
    </source>
</evidence>
<gene>
    <name evidence="2" type="ORF">BE08_01965</name>
</gene>
<dbReference type="Gene3D" id="1.20.1050.10">
    <property type="match status" value="1"/>
</dbReference>
<comment type="caution">
    <text evidence="2">The sequence shown here is derived from an EMBL/GenBank/DDBJ whole genome shotgun (WGS) entry which is preliminary data.</text>
</comment>
<dbReference type="EMBL" id="JELY01003634">
    <property type="protein sequence ID" value="KYF47351.1"/>
    <property type="molecule type" value="Genomic_DNA"/>
</dbReference>
<feature type="domain" description="GST N-terminal" evidence="1">
    <location>
        <begin position="1"/>
        <end position="83"/>
    </location>
</feature>
<dbReference type="Pfam" id="PF13409">
    <property type="entry name" value="GST_N_2"/>
    <property type="match status" value="1"/>
</dbReference>
<proteinExistence type="predicted"/>
<dbReference type="Proteomes" id="UP000075420">
    <property type="component" value="Unassembled WGS sequence"/>
</dbReference>
<dbReference type="SUPFAM" id="SSF47616">
    <property type="entry name" value="GST C-terminal domain-like"/>
    <property type="match status" value="1"/>
</dbReference>
<dbReference type="PANTHER" id="PTHR44051">
    <property type="entry name" value="GLUTATHIONE S-TRANSFERASE-RELATED"/>
    <property type="match status" value="1"/>
</dbReference>
<name>A0A150NZ64_SORCE</name>
<evidence type="ECO:0000313" key="2">
    <source>
        <dbReference type="EMBL" id="KYF47351.1"/>
    </source>
</evidence>
<dbReference type="InterPro" id="IPR004045">
    <property type="entry name" value="Glutathione_S-Trfase_N"/>
</dbReference>